<evidence type="ECO:0000313" key="1">
    <source>
        <dbReference type="EMBL" id="GAA1270045.1"/>
    </source>
</evidence>
<organism evidence="1 2">
    <name type="scientific">Kitasatospora nipponensis</name>
    <dbReference type="NCBI Taxonomy" id="258049"/>
    <lineage>
        <taxon>Bacteria</taxon>
        <taxon>Bacillati</taxon>
        <taxon>Actinomycetota</taxon>
        <taxon>Actinomycetes</taxon>
        <taxon>Kitasatosporales</taxon>
        <taxon>Streptomycetaceae</taxon>
        <taxon>Kitasatospora</taxon>
    </lineage>
</organism>
<protein>
    <submittedName>
        <fullName evidence="1">Uncharacterized protein</fullName>
    </submittedName>
</protein>
<reference evidence="2" key="1">
    <citation type="journal article" date="2019" name="Int. J. Syst. Evol. Microbiol.">
        <title>The Global Catalogue of Microorganisms (GCM) 10K type strain sequencing project: providing services to taxonomists for standard genome sequencing and annotation.</title>
        <authorList>
            <consortium name="The Broad Institute Genomics Platform"/>
            <consortium name="The Broad Institute Genome Sequencing Center for Infectious Disease"/>
            <person name="Wu L."/>
            <person name="Ma J."/>
        </authorList>
    </citation>
    <scope>NUCLEOTIDE SEQUENCE [LARGE SCALE GENOMIC DNA]</scope>
    <source>
        <strain evidence="2">JCM 13004</strain>
    </source>
</reference>
<dbReference type="Proteomes" id="UP001500037">
    <property type="component" value="Unassembled WGS sequence"/>
</dbReference>
<sequence length="117" mass="12455">MFDGAWWPRTRDLESELPDLVTALEAHVGPIVRVGLDTSTWDLVPRSVQVGGLEVRIARFSASDNTMSLSRGMQDQFVLLVIPPNTPATLAATAMARAATSGNRGSAADLLTTPHAA</sequence>
<dbReference type="EMBL" id="BAAALF010000206">
    <property type="protein sequence ID" value="GAA1270045.1"/>
    <property type="molecule type" value="Genomic_DNA"/>
</dbReference>
<keyword evidence="2" id="KW-1185">Reference proteome</keyword>
<name>A0ABP4HMY2_9ACTN</name>
<dbReference type="InterPro" id="IPR046036">
    <property type="entry name" value="DUF5994"/>
</dbReference>
<evidence type="ECO:0000313" key="2">
    <source>
        <dbReference type="Proteomes" id="UP001500037"/>
    </source>
</evidence>
<accession>A0ABP4HMY2</accession>
<dbReference type="Pfam" id="PF19457">
    <property type="entry name" value="DUF5994"/>
    <property type="match status" value="1"/>
</dbReference>
<gene>
    <name evidence="1" type="ORF">GCM10009665_68030</name>
</gene>
<comment type="caution">
    <text evidence="1">The sequence shown here is derived from an EMBL/GenBank/DDBJ whole genome shotgun (WGS) entry which is preliminary data.</text>
</comment>
<proteinExistence type="predicted"/>